<feature type="region of interest" description="Disordered" evidence="2">
    <location>
        <begin position="288"/>
        <end position="393"/>
    </location>
</feature>
<evidence type="ECO:0000259" key="3">
    <source>
        <dbReference type="PROSITE" id="PS50115"/>
    </source>
</evidence>
<dbReference type="STRING" id="74557.A0A1V9ZWC5"/>
<dbReference type="OrthoDB" id="6036at2759"/>
<protein>
    <submittedName>
        <fullName evidence="4">ADP-ribosylation factor GTPase-activating protein AGD14-like</fullName>
    </submittedName>
</protein>
<keyword evidence="1" id="KW-0479">Metal-binding</keyword>
<feature type="compositionally biased region" description="Polar residues" evidence="2">
    <location>
        <begin position="359"/>
        <end position="376"/>
    </location>
</feature>
<evidence type="ECO:0000313" key="5">
    <source>
        <dbReference type="Proteomes" id="UP000243217"/>
    </source>
</evidence>
<dbReference type="InterPro" id="IPR038508">
    <property type="entry name" value="ArfGAP_dom_sf"/>
</dbReference>
<feature type="compositionally biased region" description="Polar residues" evidence="2">
    <location>
        <begin position="538"/>
        <end position="581"/>
    </location>
</feature>
<dbReference type="PRINTS" id="PR00405">
    <property type="entry name" value="REVINTRACTNG"/>
</dbReference>
<dbReference type="EMBL" id="JNBS01001152">
    <property type="protein sequence ID" value="OQS02322.1"/>
    <property type="molecule type" value="Genomic_DNA"/>
</dbReference>
<dbReference type="InterPro" id="IPR044820">
    <property type="entry name" value="AGD14-like"/>
</dbReference>
<keyword evidence="5" id="KW-1185">Reference proteome</keyword>
<feature type="compositionally biased region" description="Low complexity" evidence="2">
    <location>
        <begin position="133"/>
        <end position="142"/>
    </location>
</feature>
<dbReference type="AlphaFoldDB" id="A0A1V9ZWC5"/>
<proteinExistence type="predicted"/>
<organism evidence="4 5">
    <name type="scientific">Thraustotheca clavata</name>
    <dbReference type="NCBI Taxonomy" id="74557"/>
    <lineage>
        <taxon>Eukaryota</taxon>
        <taxon>Sar</taxon>
        <taxon>Stramenopiles</taxon>
        <taxon>Oomycota</taxon>
        <taxon>Saprolegniomycetes</taxon>
        <taxon>Saprolegniales</taxon>
        <taxon>Achlyaceae</taxon>
        <taxon>Thraustotheca</taxon>
    </lineage>
</organism>
<dbReference type="Pfam" id="PF01412">
    <property type="entry name" value="ArfGap"/>
    <property type="match status" value="1"/>
</dbReference>
<keyword evidence="1" id="KW-0863">Zinc-finger</keyword>
<name>A0A1V9ZWC5_9STRA</name>
<feature type="region of interest" description="Disordered" evidence="2">
    <location>
        <begin position="460"/>
        <end position="581"/>
    </location>
</feature>
<dbReference type="InterPro" id="IPR001164">
    <property type="entry name" value="ArfGAP_dom"/>
</dbReference>
<dbReference type="Proteomes" id="UP000243217">
    <property type="component" value="Unassembled WGS sequence"/>
</dbReference>
<dbReference type="InterPro" id="IPR037278">
    <property type="entry name" value="ARFGAP/RecO"/>
</dbReference>
<keyword evidence="1" id="KW-0862">Zinc</keyword>
<dbReference type="CDD" id="cd08838">
    <property type="entry name" value="ArfGap_AGFG"/>
    <property type="match status" value="1"/>
</dbReference>
<dbReference type="SUPFAM" id="SSF57863">
    <property type="entry name" value="ArfGap/RecO-like zinc finger"/>
    <property type="match status" value="1"/>
</dbReference>
<dbReference type="GO" id="GO:0008270">
    <property type="term" value="F:zinc ion binding"/>
    <property type="evidence" value="ECO:0007669"/>
    <property type="project" value="UniProtKB-KW"/>
</dbReference>
<accession>A0A1V9ZWC5</accession>
<evidence type="ECO:0000256" key="2">
    <source>
        <dbReference type="SAM" id="MobiDB-lite"/>
    </source>
</evidence>
<sequence>MRDGKSEDERHIKQLRDFQKASPSNRRCFDCNEMGPQYVCLDFNTFVCTTCSGIHREFSHRIKSISMSSFSDTEVNNIVKHGGNDAAQKYWLARFDVNSQPSSNLNARDRIRNFIRDAYIDRRWVYEEPKQNKPPVVKKPAPLATDFNPFQLPPPSANQQSSAAFGDFSSFNSKHSSNKTPASSAPSTDFADFGKFNTAETFQADFSQFNSKDAFPSFDKVKSPVKSVEVDIFESSDPFGGPIPITPVKTPAASPVVSSPAIAARDPFAAFVSPSQPTSTPLKKLVSPAVASFPSPPPAPRDPFAAFTSPSQQASNPFGSFGSPPQKPVDLFSDPFSSYTSPQVAPIQPKNYDPFAAYTSPQPKSSYNDPFSSPAPSFNDPFTPPQKQTDPFAACDVNPFTEPSKTVVSGDPFNAFDSLVSSKSEPVAAAALDMWGQPPPASKPATQYSSPVAATTAYPSGMSTMSYSSGNSYQNHMQSAPQTPFDMVSPPLHPGPPNAYGSQPKQAEANPAALLDPFASLDIGIKSTKTSPSPPSTNYNKPQAPSYNPVYSTNQMFPSQPQNGPSKPATAQASSNPFDMF</sequence>
<dbReference type="SMART" id="SM00105">
    <property type="entry name" value="ArfGap"/>
    <property type="match status" value="1"/>
</dbReference>
<feature type="domain" description="Arf-GAP" evidence="3">
    <location>
        <begin position="9"/>
        <end position="132"/>
    </location>
</feature>
<gene>
    <name evidence="4" type="ORF">THRCLA_05294</name>
</gene>
<comment type="caution">
    <text evidence="4">The sequence shown here is derived from an EMBL/GenBank/DDBJ whole genome shotgun (WGS) entry which is preliminary data.</text>
</comment>
<reference evidence="4 5" key="1">
    <citation type="journal article" date="2014" name="Genome Biol. Evol.">
        <title>The secreted proteins of Achlya hypogyna and Thraustotheca clavata identify the ancestral oomycete secretome and reveal gene acquisitions by horizontal gene transfer.</title>
        <authorList>
            <person name="Misner I."/>
            <person name="Blouin N."/>
            <person name="Leonard G."/>
            <person name="Richards T.A."/>
            <person name="Lane C.E."/>
        </authorList>
    </citation>
    <scope>NUCLEOTIDE SEQUENCE [LARGE SCALE GENOMIC DNA]</scope>
    <source>
        <strain evidence="4 5">ATCC 34112</strain>
    </source>
</reference>
<feature type="compositionally biased region" description="Polar residues" evidence="2">
    <location>
        <begin position="308"/>
        <end position="318"/>
    </location>
</feature>
<dbReference type="GO" id="GO:0005096">
    <property type="term" value="F:GTPase activator activity"/>
    <property type="evidence" value="ECO:0007669"/>
    <property type="project" value="InterPro"/>
</dbReference>
<dbReference type="PANTHER" id="PTHR46085">
    <property type="entry name" value="ARFGAP/RECO-RELATED"/>
    <property type="match status" value="1"/>
</dbReference>
<dbReference type="Gene3D" id="1.10.220.150">
    <property type="entry name" value="Arf GTPase activating protein"/>
    <property type="match status" value="1"/>
</dbReference>
<feature type="region of interest" description="Disordered" evidence="2">
    <location>
        <begin position="131"/>
        <end position="169"/>
    </location>
</feature>
<evidence type="ECO:0000256" key="1">
    <source>
        <dbReference type="PROSITE-ProRule" id="PRU00288"/>
    </source>
</evidence>
<feature type="compositionally biased region" description="Polar residues" evidence="2">
    <location>
        <begin position="460"/>
        <end position="482"/>
    </location>
</feature>
<evidence type="ECO:0000313" key="4">
    <source>
        <dbReference type="EMBL" id="OQS02322.1"/>
    </source>
</evidence>
<dbReference type="PROSITE" id="PS50115">
    <property type="entry name" value="ARFGAP"/>
    <property type="match status" value="1"/>
</dbReference>